<dbReference type="HAMAP" id="MF_01812">
    <property type="entry name" value="Eis"/>
    <property type="match status" value="1"/>
</dbReference>
<feature type="active site" description="Proton acceptor; via carboxylate" evidence="4">
    <location>
        <position position="414"/>
    </location>
</feature>
<dbReference type="RefSeq" id="WP_399657706.1">
    <property type="nucleotide sequence ID" value="NZ_JBITYG010000017.1"/>
</dbReference>
<feature type="domain" description="N-acetyltransferase" evidence="5">
    <location>
        <begin position="3"/>
        <end position="156"/>
    </location>
</feature>
<dbReference type="Pfam" id="PF13530">
    <property type="entry name" value="SCP2_2"/>
    <property type="match status" value="1"/>
</dbReference>
<dbReference type="InterPro" id="IPR000182">
    <property type="entry name" value="GNAT_dom"/>
</dbReference>
<dbReference type="NCBIfam" id="NF002367">
    <property type="entry name" value="PRK01346.1-4"/>
    <property type="match status" value="1"/>
</dbReference>
<dbReference type="InterPro" id="IPR051554">
    <property type="entry name" value="Acetyltransferase_Eis"/>
</dbReference>
<reference evidence="6 7" key="1">
    <citation type="submission" date="2024-10" db="EMBL/GenBank/DDBJ databases">
        <title>The Natural Products Discovery Center: Release of the First 8490 Sequenced Strains for Exploring Actinobacteria Biosynthetic Diversity.</title>
        <authorList>
            <person name="Kalkreuter E."/>
            <person name="Kautsar S.A."/>
            <person name="Yang D."/>
            <person name="Bader C.D."/>
            <person name="Teijaro C.N."/>
            <person name="Fluegel L."/>
            <person name="Davis C.M."/>
            <person name="Simpson J.R."/>
            <person name="Lauterbach L."/>
            <person name="Steele A.D."/>
            <person name="Gui C."/>
            <person name="Meng S."/>
            <person name="Li G."/>
            <person name="Viehrig K."/>
            <person name="Ye F."/>
            <person name="Su P."/>
            <person name="Kiefer A.F."/>
            <person name="Nichols A."/>
            <person name="Cepeda A.J."/>
            <person name="Yan W."/>
            <person name="Fan B."/>
            <person name="Jiang Y."/>
            <person name="Adhikari A."/>
            <person name="Zheng C.-J."/>
            <person name="Schuster L."/>
            <person name="Cowan T.M."/>
            <person name="Smanski M.J."/>
            <person name="Chevrette M.G."/>
            <person name="De Carvalho L.P.S."/>
            <person name="Shen B."/>
        </authorList>
    </citation>
    <scope>NUCLEOTIDE SEQUENCE [LARGE SCALE GENOMIC DNA]</scope>
    <source>
        <strain evidence="6 7">NPDC053399</strain>
    </source>
</reference>
<evidence type="ECO:0000313" key="6">
    <source>
        <dbReference type="EMBL" id="MFI9106291.1"/>
    </source>
</evidence>
<evidence type="ECO:0000256" key="2">
    <source>
        <dbReference type="ARBA" id="ARBA00022679"/>
    </source>
</evidence>
<dbReference type="Pfam" id="PF13527">
    <property type="entry name" value="Acetyltransf_9"/>
    <property type="match status" value="1"/>
</dbReference>
<comment type="subunit">
    <text evidence="4">Homohexamer; trimer of dimers.</text>
</comment>
<dbReference type="Gene3D" id="3.40.630.30">
    <property type="match status" value="2"/>
</dbReference>
<comment type="similarity">
    <text evidence="1 4">Belongs to the acetyltransferase Eis family.</text>
</comment>
<dbReference type="InterPro" id="IPR025559">
    <property type="entry name" value="Eis_dom"/>
</dbReference>
<dbReference type="InterPro" id="IPR041380">
    <property type="entry name" value="Acetyltransf_17"/>
</dbReference>
<evidence type="ECO:0000256" key="1">
    <source>
        <dbReference type="ARBA" id="ARBA00009213"/>
    </source>
</evidence>
<dbReference type="SUPFAM" id="SSF55729">
    <property type="entry name" value="Acyl-CoA N-acyltransferases (Nat)"/>
    <property type="match status" value="1"/>
</dbReference>
<dbReference type="EMBL" id="JBITYG010000017">
    <property type="protein sequence ID" value="MFI9106291.1"/>
    <property type="molecule type" value="Genomic_DNA"/>
</dbReference>
<keyword evidence="7" id="KW-1185">Reference proteome</keyword>
<organism evidence="6 7">
    <name type="scientific">Streptomyces fildesensis</name>
    <dbReference type="NCBI Taxonomy" id="375757"/>
    <lineage>
        <taxon>Bacteria</taxon>
        <taxon>Bacillati</taxon>
        <taxon>Actinomycetota</taxon>
        <taxon>Actinomycetes</taxon>
        <taxon>Kitasatosporales</taxon>
        <taxon>Streptomycetaceae</taxon>
        <taxon>Streptomyces</taxon>
    </lineage>
</organism>
<accession>A0ABW8CLS8</accession>
<dbReference type="Proteomes" id="UP001614394">
    <property type="component" value="Unassembled WGS sequence"/>
</dbReference>
<dbReference type="PROSITE" id="PS51186">
    <property type="entry name" value="GNAT"/>
    <property type="match status" value="1"/>
</dbReference>
<dbReference type="SUPFAM" id="SSF55718">
    <property type="entry name" value="SCP-like"/>
    <property type="match status" value="1"/>
</dbReference>
<feature type="active site" description="Proton donor" evidence="4">
    <location>
        <position position="124"/>
    </location>
</feature>
<evidence type="ECO:0000256" key="3">
    <source>
        <dbReference type="ARBA" id="ARBA00023315"/>
    </source>
</evidence>
<name>A0ABW8CLS8_9ACTN</name>
<dbReference type="PANTHER" id="PTHR37817:SF1">
    <property type="entry name" value="N-ACETYLTRANSFERASE EIS"/>
    <property type="match status" value="1"/>
</dbReference>
<protein>
    <submittedName>
        <fullName evidence="6">GNAT family N-acetyltransferase</fullName>
    </submittedName>
</protein>
<dbReference type="Gene3D" id="3.30.1050.10">
    <property type="entry name" value="SCP2 sterol-binding domain"/>
    <property type="match status" value="1"/>
</dbReference>
<evidence type="ECO:0000256" key="4">
    <source>
        <dbReference type="HAMAP-Rule" id="MF_01812"/>
    </source>
</evidence>
<keyword evidence="3 4" id="KW-0012">Acyltransferase</keyword>
<dbReference type="Pfam" id="PF17668">
    <property type="entry name" value="Acetyltransf_17"/>
    <property type="match status" value="1"/>
</dbReference>
<gene>
    <name evidence="6" type="ORF">ACIGXA_37885</name>
</gene>
<proteinExistence type="inferred from homology"/>
<comment type="caution">
    <text evidence="6">The sequence shown here is derived from an EMBL/GenBank/DDBJ whole genome shotgun (WGS) entry which is preliminary data.</text>
</comment>
<dbReference type="InterPro" id="IPR016181">
    <property type="entry name" value="Acyl_CoA_acyltransferase"/>
</dbReference>
<evidence type="ECO:0000313" key="7">
    <source>
        <dbReference type="Proteomes" id="UP001614394"/>
    </source>
</evidence>
<keyword evidence="2 4" id="KW-0808">Transferase</keyword>
<evidence type="ECO:0000259" key="5">
    <source>
        <dbReference type="PROSITE" id="PS51186"/>
    </source>
</evidence>
<dbReference type="PANTHER" id="PTHR37817">
    <property type="entry name" value="N-ACETYLTRANSFERASE EIS"/>
    <property type="match status" value="1"/>
</dbReference>
<sequence>MSPDLRTLAESDLPEWLRALNNAFLMPPTVAPEEVAARRPGIDLERTQGVFDEGRCVATFRSMPRELTVPGGGLLAASAVTNVSVTATHRRRGLATRMMSRDLTDAKERGEAVAILIAAEYPIYGRYGFGPATWINEWDVDVPRSGLDRRWAGPAEGRVDLMTPAEVRKIGPELHERVRRLTPGAIERTDRWWDLDTGQLVFPSNPWKEPFYAVYRDAAGRVDGLATYSIKEHRWSNKFPNVTLETGKLIAASPAAELALWRYLLSVDWVTELKSGYRAPDDILPLLLGDPRAARTETNADFMWLRVLDTPRALEARTYAGAGSLVLDLHDAADLAGGRFRLETDTDGRATCTPTRDDADLSLDIAELGTLYLGDESVLRLTALGRVTERRPGAATRADTLFRTPRRPWTPDGF</sequence>
<feature type="binding site" evidence="4">
    <location>
        <begin position="83"/>
        <end position="85"/>
    </location>
    <ligand>
        <name>acetyl-CoA</name>
        <dbReference type="ChEBI" id="CHEBI:57288"/>
    </ligand>
</feature>
<dbReference type="InterPro" id="IPR036527">
    <property type="entry name" value="SCP2_sterol-bd_dom_sf"/>
</dbReference>
<feature type="binding site" evidence="4">
    <location>
        <begin position="91"/>
        <end position="96"/>
    </location>
    <ligand>
        <name>acetyl-CoA</name>
        <dbReference type="ChEBI" id="CHEBI:57288"/>
    </ligand>
</feature>
<comment type="caution">
    <text evidence="4">Lacks conserved residue(s) required for the propagation of feature annotation.</text>
</comment>
<dbReference type="InterPro" id="IPR022902">
    <property type="entry name" value="NAcTrfase_Eis"/>
</dbReference>